<evidence type="ECO:0000256" key="1">
    <source>
        <dbReference type="SAM" id="MobiDB-lite"/>
    </source>
</evidence>
<dbReference type="EMBL" id="BMKQ01000002">
    <property type="protein sequence ID" value="GGF57699.1"/>
    <property type="molecule type" value="Genomic_DNA"/>
</dbReference>
<gene>
    <name evidence="3" type="ORF">GCM10011519_34510</name>
</gene>
<keyword evidence="4" id="KW-1185">Reference proteome</keyword>
<comment type="caution">
    <text evidence="3">The sequence shown here is derived from an EMBL/GenBank/DDBJ whole genome shotgun (WGS) entry which is preliminary data.</text>
</comment>
<feature type="compositionally biased region" description="Basic and acidic residues" evidence="1">
    <location>
        <begin position="55"/>
        <end position="112"/>
    </location>
</feature>
<dbReference type="Proteomes" id="UP000649179">
    <property type="component" value="Unassembled WGS sequence"/>
</dbReference>
<dbReference type="AlphaFoldDB" id="A0A917BSV7"/>
<feature type="region of interest" description="Disordered" evidence="1">
    <location>
        <begin position="55"/>
        <end position="178"/>
    </location>
</feature>
<proteinExistence type="predicted"/>
<keyword evidence="2" id="KW-1133">Transmembrane helix</keyword>
<evidence type="ECO:0000256" key="2">
    <source>
        <dbReference type="SAM" id="Phobius"/>
    </source>
</evidence>
<evidence type="ECO:0000313" key="3">
    <source>
        <dbReference type="EMBL" id="GGF57699.1"/>
    </source>
</evidence>
<organism evidence="3 4">
    <name type="scientific">Marmoricola endophyticus</name>
    <dbReference type="NCBI Taxonomy" id="2040280"/>
    <lineage>
        <taxon>Bacteria</taxon>
        <taxon>Bacillati</taxon>
        <taxon>Actinomycetota</taxon>
        <taxon>Actinomycetes</taxon>
        <taxon>Propionibacteriales</taxon>
        <taxon>Nocardioidaceae</taxon>
        <taxon>Marmoricola</taxon>
    </lineage>
</organism>
<keyword evidence="2" id="KW-0812">Transmembrane</keyword>
<sequence>MSNTLVWVIVAVVVVLVVAGLAALYLRRRRTVYRDRAVELRRHALFQSEDIPAKEAEARGARTAADEARRRAEELEAEARQKEAALERARSRVEDTVREADRIDPEVRHKAGDYVPSLTLDPAETHDAPAEETTETTDAASVPTSDAEAVEPPEEGGRTGADQPFEQPAPPSGKHAAD</sequence>
<name>A0A917BSV7_9ACTN</name>
<reference evidence="3" key="1">
    <citation type="journal article" date="2014" name="Int. J. Syst. Evol. Microbiol.">
        <title>Complete genome sequence of Corynebacterium casei LMG S-19264T (=DSM 44701T), isolated from a smear-ripened cheese.</title>
        <authorList>
            <consortium name="US DOE Joint Genome Institute (JGI-PGF)"/>
            <person name="Walter F."/>
            <person name="Albersmeier A."/>
            <person name="Kalinowski J."/>
            <person name="Ruckert C."/>
        </authorList>
    </citation>
    <scope>NUCLEOTIDE SEQUENCE</scope>
    <source>
        <strain evidence="3">CGMCC 1.16067</strain>
    </source>
</reference>
<evidence type="ECO:0000313" key="4">
    <source>
        <dbReference type="Proteomes" id="UP000649179"/>
    </source>
</evidence>
<reference evidence="3" key="2">
    <citation type="submission" date="2020-09" db="EMBL/GenBank/DDBJ databases">
        <authorList>
            <person name="Sun Q."/>
            <person name="Zhou Y."/>
        </authorList>
    </citation>
    <scope>NUCLEOTIDE SEQUENCE</scope>
    <source>
        <strain evidence="3">CGMCC 1.16067</strain>
    </source>
</reference>
<accession>A0A917BSV7</accession>
<keyword evidence="2" id="KW-0472">Membrane</keyword>
<dbReference type="RefSeq" id="WP_188781326.1">
    <property type="nucleotide sequence ID" value="NZ_BMKQ01000002.1"/>
</dbReference>
<protein>
    <submittedName>
        <fullName evidence="3">Uncharacterized protein</fullName>
    </submittedName>
</protein>
<feature type="transmembrane region" description="Helical" evidence="2">
    <location>
        <begin position="6"/>
        <end position="26"/>
    </location>
</feature>